<dbReference type="EMBL" id="JAAGWK010000021">
    <property type="protein sequence ID" value="NEL55309.1"/>
    <property type="molecule type" value="Genomic_DNA"/>
</dbReference>
<keyword evidence="3 5" id="KW-0418">Kinase</keyword>
<keyword evidence="6" id="KW-1185">Reference proteome</keyword>
<evidence type="ECO:0000256" key="2">
    <source>
        <dbReference type="ARBA" id="ARBA00022679"/>
    </source>
</evidence>
<evidence type="ECO:0000313" key="6">
    <source>
        <dbReference type="Proteomes" id="UP000470470"/>
    </source>
</evidence>
<feature type="domain" description="Carbohydrate kinase PfkB" evidence="4">
    <location>
        <begin position="2"/>
        <end position="292"/>
    </location>
</feature>
<dbReference type="Proteomes" id="UP000470470">
    <property type="component" value="Unassembled WGS sequence"/>
</dbReference>
<evidence type="ECO:0000256" key="3">
    <source>
        <dbReference type="ARBA" id="ARBA00022777"/>
    </source>
</evidence>
<proteinExistence type="inferred from homology"/>
<gene>
    <name evidence="5" type="ORF">G1H19_15050</name>
</gene>
<dbReference type="PANTHER" id="PTHR43320">
    <property type="entry name" value="SUGAR KINASE"/>
    <property type="match status" value="1"/>
</dbReference>
<dbReference type="InterPro" id="IPR052700">
    <property type="entry name" value="Carb_kinase_PfkB-like"/>
</dbReference>
<dbReference type="InterPro" id="IPR011611">
    <property type="entry name" value="PfkB_dom"/>
</dbReference>
<name>A0A7K3WHE5_9ACTN</name>
<organism evidence="5 6">
    <name type="scientific">Goekera deserti</name>
    <dbReference type="NCBI Taxonomy" id="2497753"/>
    <lineage>
        <taxon>Bacteria</taxon>
        <taxon>Bacillati</taxon>
        <taxon>Actinomycetota</taxon>
        <taxon>Actinomycetes</taxon>
        <taxon>Geodermatophilales</taxon>
        <taxon>Geodermatophilaceae</taxon>
        <taxon>Goekera</taxon>
    </lineage>
</organism>
<sequence length="297" mass="29385">MLVALGDLVEDVVVWVDGPVRHATDNPARVTRTRGGSAANVAVLARAQVPTRFLGRVGDDALGHALVAGLASAGVDARVQTAGRTGSIVVLVDDTGERTMFPDRAASAELADVPTDWLDGATVLHAPAYCFAAEPFAGTAVALLREARSRGALTSIDAASVDLLQTIGAARAHALLADLAPDLLFANAAEAAVLALTPADLAGTTLVVKDGAGPVRVAPAGGTPFTVEVPPVDGVRDTTGAGDAFAAGCLAALLAGGASPADPVALAAAVRAGTALAATVLRQPGATLPAPTSTGAH</sequence>
<accession>A0A7K3WHE5</accession>
<comment type="similarity">
    <text evidence="1">Belongs to the carbohydrate kinase PfkB family.</text>
</comment>
<comment type="caution">
    <text evidence="5">The sequence shown here is derived from an EMBL/GenBank/DDBJ whole genome shotgun (WGS) entry which is preliminary data.</text>
</comment>
<evidence type="ECO:0000313" key="5">
    <source>
        <dbReference type="EMBL" id="NEL55309.1"/>
    </source>
</evidence>
<keyword evidence="2" id="KW-0808">Transferase</keyword>
<protein>
    <submittedName>
        <fullName evidence="5">Sugar kinase</fullName>
    </submittedName>
</protein>
<dbReference type="AlphaFoldDB" id="A0A7K3WHE5"/>
<dbReference type="InterPro" id="IPR029056">
    <property type="entry name" value="Ribokinase-like"/>
</dbReference>
<dbReference type="SUPFAM" id="SSF53613">
    <property type="entry name" value="Ribokinase-like"/>
    <property type="match status" value="1"/>
</dbReference>
<dbReference type="PANTHER" id="PTHR43320:SF3">
    <property type="entry name" value="CARBOHYDRATE KINASE PFKB DOMAIN-CONTAINING PROTEIN"/>
    <property type="match status" value="1"/>
</dbReference>
<evidence type="ECO:0000256" key="1">
    <source>
        <dbReference type="ARBA" id="ARBA00010688"/>
    </source>
</evidence>
<reference evidence="5 6" key="1">
    <citation type="submission" date="2020-02" db="EMBL/GenBank/DDBJ databases">
        <title>The whole genome sequence of CPCC 205119.</title>
        <authorList>
            <person name="Jiang Z."/>
        </authorList>
    </citation>
    <scope>NUCLEOTIDE SEQUENCE [LARGE SCALE GENOMIC DNA]</scope>
    <source>
        <strain evidence="5 6">CPCC 205119</strain>
    </source>
</reference>
<dbReference type="Pfam" id="PF00294">
    <property type="entry name" value="PfkB"/>
    <property type="match status" value="1"/>
</dbReference>
<dbReference type="GO" id="GO:0016301">
    <property type="term" value="F:kinase activity"/>
    <property type="evidence" value="ECO:0007669"/>
    <property type="project" value="UniProtKB-KW"/>
</dbReference>
<evidence type="ECO:0000259" key="4">
    <source>
        <dbReference type="Pfam" id="PF00294"/>
    </source>
</evidence>
<dbReference type="Gene3D" id="3.40.1190.20">
    <property type="match status" value="1"/>
</dbReference>